<evidence type="ECO:0000313" key="2">
    <source>
        <dbReference type="Proteomes" id="UP000315439"/>
    </source>
</evidence>
<dbReference type="AlphaFoldDB" id="A0A545U040"/>
<gene>
    <name evidence="1" type="ORF">FLL46_23985</name>
</gene>
<evidence type="ECO:0000313" key="1">
    <source>
        <dbReference type="EMBL" id="TQV82832.1"/>
    </source>
</evidence>
<keyword evidence="2" id="KW-1185">Reference proteome</keyword>
<comment type="caution">
    <text evidence="1">The sequence shown here is derived from an EMBL/GenBank/DDBJ whole genome shotgun (WGS) entry which is preliminary data.</text>
</comment>
<dbReference type="EMBL" id="VIKS01000015">
    <property type="protein sequence ID" value="TQV82832.1"/>
    <property type="molecule type" value="Genomic_DNA"/>
</dbReference>
<dbReference type="RefSeq" id="WP_142934493.1">
    <property type="nucleotide sequence ID" value="NZ_ML660171.1"/>
</dbReference>
<accession>A0A545U040</accession>
<name>A0A545U040_9GAMM</name>
<organism evidence="1 2">
    <name type="scientific">Aliikangiella coralliicola</name>
    <dbReference type="NCBI Taxonomy" id="2592383"/>
    <lineage>
        <taxon>Bacteria</taxon>
        <taxon>Pseudomonadati</taxon>
        <taxon>Pseudomonadota</taxon>
        <taxon>Gammaproteobacteria</taxon>
        <taxon>Oceanospirillales</taxon>
        <taxon>Pleioneaceae</taxon>
        <taxon>Aliikangiella</taxon>
    </lineage>
</organism>
<protein>
    <submittedName>
        <fullName evidence="1">Uncharacterized protein</fullName>
    </submittedName>
</protein>
<sequence>MKLRTNVSSFIRKLTAIRFYKVQSEIVLEKLVNEISFITAANDKKNFLCNSLPRVNLIDESDIKSARLIRVLNDLKVVSALLLEPTVNNLMEIERKLSLIQANERKRYLARKPANVIDFPMFSSVR</sequence>
<dbReference type="Proteomes" id="UP000315439">
    <property type="component" value="Unassembled WGS sequence"/>
</dbReference>
<reference evidence="1 2" key="1">
    <citation type="submission" date="2019-07" db="EMBL/GenBank/DDBJ databases">
        <title>Draft genome for Aliikangiella sp. M105.</title>
        <authorList>
            <person name="Wang G."/>
        </authorList>
    </citation>
    <scope>NUCLEOTIDE SEQUENCE [LARGE SCALE GENOMIC DNA]</scope>
    <source>
        <strain evidence="1 2">M105</strain>
    </source>
</reference>
<proteinExistence type="predicted"/>